<accession>A0A382CAZ8</accession>
<dbReference type="PANTHER" id="PTHR23011">
    <property type="entry name" value="CYCLIC NUCLEOTIDE-BINDING DOMAIN CONTAINING PROTEIN"/>
    <property type="match status" value="1"/>
</dbReference>
<dbReference type="Gene3D" id="2.60.120.10">
    <property type="entry name" value="Jelly Rolls"/>
    <property type="match status" value="1"/>
</dbReference>
<feature type="domain" description="Cyclic nucleotide-binding" evidence="1">
    <location>
        <begin position="27"/>
        <end position="160"/>
    </location>
</feature>
<dbReference type="InterPro" id="IPR000595">
    <property type="entry name" value="cNMP-bd_dom"/>
</dbReference>
<dbReference type="Pfam" id="PF00027">
    <property type="entry name" value="cNMP_binding"/>
    <property type="match status" value="1"/>
</dbReference>
<sequence>MSQDTLLTKGFRMEKVSVVDYIKNLPFFEEFTDNEKSSLLEKKGVFEKYQEGETIIKQGAVESCLYVILLGKVCLYKSIDDNVEEGRISLTDSEEIMVKELEIGSIFGEISLITGRPRNVTARAASKDVSVIKITKEILESFEQPTQMKIHKQFLTKLAENLDDMNTECIKLKSIIKKKLKPKA</sequence>
<dbReference type="SUPFAM" id="SSF51206">
    <property type="entry name" value="cAMP-binding domain-like"/>
    <property type="match status" value="1"/>
</dbReference>
<proteinExistence type="predicted"/>
<dbReference type="PROSITE" id="PS50042">
    <property type="entry name" value="CNMP_BINDING_3"/>
    <property type="match status" value="1"/>
</dbReference>
<dbReference type="CDD" id="cd00038">
    <property type="entry name" value="CAP_ED"/>
    <property type="match status" value="1"/>
</dbReference>
<protein>
    <recommendedName>
        <fullName evidence="1">Cyclic nucleotide-binding domain-containing protein</fullName>
    </recommendedName>
</protein>
<evidence type="ECO:0000259" key="1">
    <source>
        <dbReference type="PROSITE" id="PS50042"/>
    </source>
</evidence>
<dbReference type="PANTHER" id="PTHR23011:SF28">
    <property type="entry name" value="CYCLIC NUCLEOTIDE-BINDING DOMAIN CONTAINING PROTEIN"/>
    <property type="match status" value="1"/>
</dbReference>
<organism evidence="2">
    <name type="scientific">marine metagenome</name>
    <dbReference type="NCBI Taxonomy" id="408172"/>
    <lineage>
        <taxon>unclassified sequences</taxon>
        <taxon>metagenomes</taxon>
        <taxon>ecological metagenomes</taxon>
    </lineage>
</organism>
<reference evidence="2" key="1">
    <citation type="submission" date="2018-05" db="EMBL/GenBank/DDBJ databases">
        <authorList>
            <person name="Lanie J.A."/>
            <person name="Ng W.-L."/>
            <person name="Kazmierczak K.M."/>
            <person name="Andrzejewski T.M."/>
            <person name="Davidsen T.M."/>
            <person name="Wayne K.J."/>
            <person name="Tettelin H."/>
            <person name="Glass J.I."/>
            <person name="Rusch D."/>
            <person name="Podicherti R."/>
            <person name="Tsui H.-C.T."/>
            <person name="Winkler M.E."/>
        </authorList>
    </citation>
    <scope>NUCLEOTIDE SEQUENCE</scope>
</reference>
<dbReference type="AlphaFoldDB" id="A0A382CAZ8"/>
<name>A0A382CAZ8_9ZZZZ</name>
<dbReference type="SMART" id="SM00100">
    <property type="entry name" value="cNMP"/>
    <property type="match status" value="1"/>
</dbReference>
<gene>
    <name evidence="2" type="ORF">METZ01_LOCUS175287</name>
</gene>
<dbReference type="InterPro" id="IPR018490">
    <property type="entry name" value="cNMP-bd_dom_sf"/>
</dbReference>
<dbReference type="InterPro" id="IPR014710">
    <property type="entry name" value="RmlC-like_jellyroll"/>
</dbReference>
<dbReference type="EMBL" id="UINC01033326">
    <property type="protein sequence ID" value="SVB22433.1"/>
    <property type="molecule type" value="Genomic_DNA"/>
</dbReference>
<evidence type="ECO:0000313" key="2">
    <source>
        <dbReference type="EMBL" id="SVB22433.1"/>
    </source>
</evidence>